<evidence type="ECO:0000313" key="6">
    <source>
        <dbReference type="Proteomes" id="UP000663862"/>
    </source>
</evidence>
<evidence type="ECO:0000313" key="5">
    <source>
        <dbReference type="EMBL" id="CAF4829354.1"/>
    </source>
</evidence>
<protein>
    <submittedName>
        <fullName evidence="4">Uncharacterized protein</fullName>
    </submittedName>
</protein>
<evidence type="ECO:0000313" key="7">
    <source>
        <dbReference type="Proteomes" id="UP000663873"/>
    </source>
</evidence>
<evidence type="ECO:0000313" key="3">
    <source>
        <dbReference type="EMBL" id="CAF4571205.1"/>
    </source>
</evidence>
<keyword evidence="7" id="KW-1185">Reference proteome</keyword>
<dbReference type="Proteomes" id="UP000663838">
    <property type="component" value="Unassembled WGS sequence"/>
</dbReference>
<dbReference type="EMBL" id="CAJOBQ010005011">
    <property type="protein sequence ID" value="CAF4648330.1"/>
    <property type="molecule type" value="Genomic_DNA"/>
</dbReference>
<proteinExistence type="predicted"/>
<reference evidence="4" key="1">
    <citation type="submission" date="2021-02" db="EMBL/GenBank/DDBJ databases">
        <authorList>
            <person name="Nowell W R."/>
        </authorList>
    </citation>
    <scope>NUCLEOTIDE SEQUENCE</scope>
</reference>
<dbReference type="Proteomes" id="UP000663848">
    <property type="component" value="Unassembled WGS sequence"/>
</dbReference>
<dbReference type="EMBL" id="CAJOBS010002677">
    <property type="protein sequence ID" value="CAF4829354.1"/>
    <property type="molecule type" value="Genomic_DNA"/>
</dbReference>
<dbReference type="AlphaFoldDB" id="A0A821FD53"/>
<organism evidence="4 6">
    <name type="scientific">Rotaria socialis</name>
    <dbReference type="NCBI Taxonomy" id="392032"/>
    <lineage>
        <taxon>Eukaryota</taxon>
        <taxon>Metazoa</taxon>
        <taxon>Spiralia</taxon>
        <taxon>Gnathifera</taxon>
        <taxon>Rotifera</taxon>
        <taxon>Eurotatoria</taxon>
        <taxon>Bdelloidea</taxon>
        <taxon>Philodinida</taxon>
        <taxon>Philodinidae</taxon>
        <taxon>Rotaria</taxon>
    </lineage>
</organism>
<dbReference type="Proteomes" id="UP000663862">
    <property type="component" value="Unassembled WGS sequence"/>
</dbReference>
<accession>A0A821FD53</accession>
<dbReference type="EMBL" id="CAJOBR010000546">
    <property type="protein sequence ID" value="CAF4521815.1"/>
    <property type="molecule type" value="Genomic_DNA"/>
</dbReference>
<comment type="caution">
    <text evidence="4">The sequence shown here is derived from an EMBL/GenBank/DDBJ whole genome shotgun (WGS) entry which is preliminary data.</text>
</comment>
<evidence type="ECO:0000313" key="1">
    <source>
        <dbReference type="EMBL" id="CAF4400824.1"/>
    </source>
</evidence>
<dbReference type="Proteomes" id="UP000663873">
    <property type="component" value="Unassembled WGS sequence"/>
</dbReference>
<name>A0A821FD53_9BILA</name>
<dbReference type="Proteomes" id="UP000663851">
    <property type="component" value="Unassembled WGS sequence"/>
</dbReference>
<dbReference type="EMBL" id="CAJOBP010003344">
    <property type="protein sequence ID" value="CAF4400824.1"/>
    <property type="molecule type" value="Genomic_DNA"/>
</dbReference>
<gene>
    <name evidence="3" type="ORF">HFQ381_LOCUS32017</name>
    <name evidence="2" type="ORF">QYT958_LOCUS6245</name>
    <name evidence="5" type="ORF">TOA249_LOCUS25154</name>
    <name evidence="4" type="ORF">TSG867_LOCUS30623</name>
    <name evidence="1" type="ORF">UJA718_LOCUS19099</name>
</gene>
<sequence>MFTDIPLTRAVGIAINRIENSTTFNESTLTNFTKQKRALPMGNCLSLILADLYLDDNISKHLSKQVATFFQFYFIFPILTTSTGQILGFDQTWVGRISIRPLQSSPLLIDD</sequence>
<dbReference type="EMBL" id="CAJOBO010007206">
    <property type="protein sequence ID" value="CAF4571205.1"/>
    <property type="molecule type" value="Genomic_DNA"/>
</dbReference>
<evidence type="ECO:0000313" key="2">
    <source>
        <dbReference type="EMBL" id="CAF4521815.1"/>
    </source>
</evidence>
<evidence type="ECO:0000313" key="4">
    <source>
        <dbReference type="EMBL" id="CAF4648330.1"/>
    </source>
</evidence>